<dbReference type="PANTHER" id="PTHR47200">
    <property type="entry name" value="THYLAKOID LUMENAL 15 KDA PROTEIN 1, CHLOROPLASTIC"/>
    <property type="match status" value="1"/>
</dbReference>
<dbReference type="Proteomes" id="UP000010475">
    <property type="component" value="Chromosome"/>
</dbReference>
<dbReference type="eggNOG" id="COG1357">
    <property type="taxonomic scope" value="Bacteria"/>
</dbReference>
<gene>
    <name evidence="3" type="ORF">Cylst_1730</name>
</gene>
<dbReference type="SMART" id="SM00028">
    <property type="entry name" value="TPR"/>
    <property type="match status" value="2"/>
</dbReference>
<dbReference type="Gene3D" id="2.160.20.80">
    <property type="entry name" value="E3 ubiquitin-protein ligase SopA"/>
    <property type="match status" value="1"/>
</dbReference>
<evidence type="ECO:0000313" key="4">
    <source>
        <dbReference type="Proteomes" id="UP000010475"/>
    </source>
</evidence>
<dbReference type="InterPro" id="IPR011990">
    <property type="entry name" value="TPR-like_helical_dom_sf"/>
</dbReference>
<keyword evidence="1" id="KW-0802">TPR repeat</keyword>
<dbReference type="SUPFAM" id="SSF141571">
    <property type="entry name" value="Pentapeptide repeat-like"/>
    <property type="match status" value="1"/>
</dbReference>
<dbReference type="AlphaFoldDB" id="K9WW27"/>
<proteinExistence type="predicted"/>
<feature type="signal peptide" evidence="2">
    <location>
        <begin position="1"/>
        <end position="23"/>
    </location>
</feature>
<accession>K9WW27</accession>
<dbReference type="Pfam" id="PF13414">
    <property type="entry name" value="TPR_11"/>
    <property type="match status" value="1"/>
</dbReference>
<organism evidence="3 4">
    <name type="scientific">Cylindrospermum stagnale PCC 7417</name>
    <dbReference type="NCBI Taxonomy" id="56107"/>
    <lineage>
        <taxon>Bacteria</taxon>
        <taxon>Bacillati</taxon>
        <taxon>Cyanobacteriota</taxon>
        <taxon>Cyanophyceae</taxon>
        <taxon>Nostocales</taxon>
        <taxon>Nostocaceae</taxon>
        <taxon>Cylindrospermum</taxon>
    </lineage>
</organism>
<protein>
    <submittedName>
        <fullName evidence="3">Putative low-complexity protein</fullName>
    </submittedName>
</protein>
<dbReference type="STRING" id="56107.Cylst_1730"/>
<dbReference type="OrthoDB" id="481042at2"/>
<dbReference type="InterPro" id="IPR019734">
    <property type="entry name" value="TPR_rpt"/>
</dbReference>
<evidence type="ECO:0000256" key="1">
    <source>
        <dbReference type="PROSITE-ProRule" id="PRU00339"/>
    </source>
</evidence>
<dbReference type="PROSITE" id="PS50005">
    <property type="entry name" value="TPR"/>
    <property type="match status" value="1"/>
</dbReference>
<dbReference type="HOGENOM" id="CLU_080449_0_0_3"/>
<dbReference type="SUPFAM" id="SSF48452">
    <property type="entry name" value="TPR-like"/>
    <property type="match status" value="1"/>
</dbReference>
<dbReference type="Gene3D" id="1.25.40.10">
    <property type="entry name" value="Tetratricopeptide repeat domain"/>
    <property type="match status" value="1"/>
</dbReference>
<reference evidence="3 4" key="1">
    <citation type="submission" date="2012-06" db="EMBL/GenBank/DDBJ databases">
        <title>Finished chromosome of genome of Cylindrospermum stagnale PCC 7417.</title>
        <authorList>
            <consortium name="US DOE Joint Genome Institute"/>
            <person name="Gugger M."/>
            <person name="Coursin T."/>
            <person name="Rippka R."/>
            <person name="Tandeau De Marsac N."/>
            <person name="Huntemann M."/>
            <person name="Wei C.-L."/>
            <person name="Han J."/>
            <person name="Detter J.C."/>
            <person name="Han C."/>
            <person name="Tapia R."/>
            <person name="Chen A."/>
            <person name="Kyrpides N."/>
            <person name="Mavromatis K."/>
            <person name="Markowitz V."/>
            <person name="Szeto E."/>
            <person name="Ivanova N."/>
            <person name="Pagani I."/>
            <person name="Pati A."/>
            <person name="Goodwin L."/>
            <person name="Nordberg H.P."/>
            <person name="Cantor M.N."/>
            <person name="Hua S.X."/>
            <person name="Woyke T."/>
            <person name="Kerfeld C.A."/>
        </authorList>
    </citation>
    <scope>NUCLEOTIDE SEQUENCE [LARGE SCALE GENOMIC DNA]</scope>
    <source>
        <strain evidence="3 4">PCC 7417</strain>
    </source>
</reference>
<dbReference type="KEGG" id="csg:Cylst_1730"/>
<sequence>MKSQILATAVFLTTVNLATTVQAANFEHIRQLLATKKCQNCDLRVAGLVMADLSGADLSGANLTGANLSRANLSGADLRGANLSGASLFGVNLSEAKLSGANLVGADLRNTYLINAELTGVNLSSTYLQGAIGIPLQIAKPEEFYAWGVAEAEKGNLKPAIDYFSQAIAIKPDYAGAYLSRGVARYQSLDRKSALQDAQMAEKLFTSQQNAPGMQTAQAFIKELQTPYDGSKVSTGKPSFFDFVNGVGSALLQFLQF</sequence>
<keyword evidence="2" id="KW-0732">Signal</keyword>
<keyword evidence="4" id="KW-1185">Reference proteome</keyword>
<dbReference type="InterPro" id="IPR044213">
    <property type="entry name" value="At2g44920-like"/>
</dbReference>
<dbReference type="PATRIC" id="fig|56107.3.peg.1933"/>
<evidence type="ECO:0000313" key="3">
    <source>
        <dbReference type="EMBL" id="AFZ24001.1"/>
    </source>
</evidence>
<dbReference type="RefSeq" id="WP_015207257.1">
    <property type="nucleotide sequence ID" value="NC_019757.1"/>
</dbReference>
<name>K9WW27_9NOST</name>
<evidence type="ECO:0000256" key="2">
    <source>
        <dbReference type="SAM" id="SignalP"/>
    </source>
</evidence>
<dbReference type="EMBL" id="CP003642">
    <property type="protein sequence ID" value="AFZ24001.1"/>
    <property type="molecule type" value="Genomic_DNA"/>
</dbReference>
<feature type="repeat" description="TPR" evidence="1">
    <location>
        <begin position="141"/>
        <end position="174"/>
    </location>
</feature>
<dbReference type="Pfam" id="PF00805">
    <property type="entry name" value="Pentapeptide"/>
    <property type="match status" value="2"/>
</dbReference>
<feature type="chain" id="PRO_5003937592" evidence="2">
    <location>
        <begin position="24"/>
        <end position="257"/>
    </location>
</feature>
<dbReference type="InterPro" id="IPR001646">
    <property type="entry name" value="5peptide_repeat"/>
</dbReference>
<dbReference type="PANTHER" id="PTHR47200:SF2">
    <property type="entry name" value="THYLAKOID LUMENAL 15 KDA PROTEIN 1, CHLOROPLASTIC"/>
    <property type="match status" value="1"/>
</dbReference>